<evidence type="ECO:0000256" key="1">
    <source>
        <dbReference type="ARBA" id="ARBA00001971"/>
    </source>
</evidence>
<dbReference type="PANTHER" id="PTHR24305">
    <property type="entry name" value="CYTOCHROME P450"/>
    <property type="match status" value="1"/>
</dbReference>
<keyword evidence="3 4" id="KW-0408">Iron</keyword>
<feature type="binding site" description="axial binding residue" evidence="3">
    <location>
        <position position="405"/>
    </location>
    <ligand>
        <name>heme</name>
        <dbReference type="ChEBI" id="CHEBI:30413"/>
    </ligand>
    <ligandPart>
        <name>Fe</name>
        <dbReference type="ChEBI" id="CHEBI:18248"/>
    </ligandPart>
</feature>
<dbReference type="GO" id="GO:0004497">
    <property type="term" value="F:monooxygenase activity"/>
    <property type="evidence" value="ECO:0007669"/>
    <property type="project" value="UniProtKB-KW"/>
</dbReference>
<keyword evidence="4" id="KW-0560">Oxidoreductase</keyword>
<dbReference type="PROSITE" id="PS00086">
    <property type="entry name" value="CYTOCHROME_P450"/>
    <property type="match status" value="1"/>
</dbReference>
<dbReference type="GO" id="GO:0005506">
    <property type="term" value="F:iron ion binding"/>
    <property type="evidence" value="ECO:0007669"/>
    <property type="project" value="InterPro"/>
</dbReference>
<dbReference type="InterPro" id="IPR001128">
    <property type="entry name" value="Cyt_P450"/>
</dbReference>
<dbReference type="RefSeq" id="WP_093324954.1">
    <property type="nucleotide sequence ID" value="NZ_FOSZ01000006.1"/>
</dbReference>
<dbReference type="Proteomes" id="UP000198851">
    <property type="component" value="Unassembled WGS sequence"/>
</dbReference>
<dbReference type="PRINTS" id="PR00385">
    <property type="entry name" value="P450"/>
</dbReference>
<dbReference type="STRING" id="1280847.SAMN04488036_106236"/>
<organism evidence="5 6">
    <name type="scientific">Shimia haliotis</name>
    <dbReference type="NCBI Taxonomy" id="1280847"/>
    <lineage>
        <taxon>Bacteria</taxon>
        <taxon>Pseudomonadati</taxon>
        <taxon>Pseudomonadota</taxon>
        <taxon>Alphaproteobacteria</taxon>
        <taxon>Rhodobacterales</taxon>
        <taxon>Roseobacteraceae</taxon>
    </lineage>
</organism>
<keyword evidence="3 4" id="KW-0479">Metal-binding</keyword>
<gene>
    <name evidence="5" type="ORF">SAMN04488036_106236</name>
</gene>
<dbReference type="GO" id="GO:0016705">
    <property type="term" value="F:oxidoreductase activity, acting on paired donors, with incorporation or reduction of molecular oxygen"/>
    <property type="evidence" value="ECO:0007669"/>
    <property type="project" value="InterPro"/>
</dbReference>
<keyword evidence="6" id="KW-1185">Reference proteome</keyword>
<dbReference type="SUPFAM" id="SSF48264">
    <property type="entry name" value="Cytochrome P450"/>
    <property type="match status" value="1"/>
</dbReference>
<comment type="similarity">
    <text evidence="2 4">Belongs to the cytochrome P450 family.</text>
</comment>
<dbReference type="AlphaFoldDB" id="A0A1I4FR56"/>
<dbReference type="InterPro" id="IPR017972">
    <property type="entry name" value="Cyt_P450_CS"/>
</dbReference>
<dbReference type="PRINTS" id="PR00463">
    <property type="entry name" value="EP450I"/>
</dbReference>
<evidence type="ECO:0000256" key="2">
    <source>
        <dbReference type="ARBA" id="ARBA00010617"/>
    </source>
</evidence>
<accession>A0A1I4FR56</accession>
<evidence type="ECO:0000256" key="4">
    <source>
        <dbReference type="RuleBase" id="RU000461"/>
    </source>
</evidence>
<protein>
    <submittedName>
        <fullName evidence="5">Cytochrome P450</fullName>
    </submittedName>
</protein>
<dbReference type="GO" id="GO:0020037">
    <property type="term" value="F:heme binding"/>
    <property type="evidence" value="ECO:0007669"/>
    <property type="project" value="InterPro"/>
</dbReference>
<dbReference type="Pfam" id="PF00067">
    <property type="entry name" value="p450"/>
    <property type="match status" value="1"/>
</dbReference>
<dbReference type="InterPro" id="IPR002401">
    <property type="entry name" value="Cyt_P450_E_grp-I"/>
</dbReference>
<dbReference type="OrthoDB" id="9764248at2"/>
<proteinExistence type="inferred from homology"/>
<name>A0A1I4FR56_9RHOB</name>
<keyword evidence="3 4" id="KW-0349">Heme</keyword>
<reference evidence="6" key="1">
    <citation type="submission" date="2016-10" db="EMBL/GenBank/DDBJ databases">
        <authorList>
            <person name="Varghese N."/>
            <person name="Submissions S."/>
        </authorList>
    </citation>
    <scope>NUCLEOTIDE SEQUENCE [LARGE SCALE GENOMIC DNA]</scope>
    <source>
        <strain evidence="6">DSM 28453</strain>
    </source>
</reference>
<keyword evidence="4" id="KW-0503">Monooxygenase</keyword>
<dbReference type="Gene3D" id="1.10.630.10">
    <property type="entry name" value="Cytochrome P450"/>
    <property type="match status" value="1"/>
</dbReference>
<evidence type="ECO:0000313" key="5">
    <source>
        <dbReference type="EMBL" id="SFL20368.1"/>
    </source>
</evidence>
<sequence length="457" mass="50075">MDPAPANTDSRPPPAHVPLATEPLGILGSLKAARSNLLSILPEIAVRQPMVSGQTGIRWHMIMDPDAIRRVLLENVDNYPKSKTTKNILRPAIGDSLFVAEGAHWRWQRRAAAPVFSQRNMLALAPVMSAAAGRSADRIATTGDRPTDFLQEMVRTTFDVISDVTFSGDGTFDAEAVHRAIDLYIDEAAKVSLLDMLGIPDWVPRPARLFTGKAVGQMKAVADEAIEARRNRGPGGVPDLLDLLMAGEDPETAKAMNTSELRDNLLTFIVAGHETTALTLAWSLYLCAYDPDVQARARAEAQSVMQGDTATGEEAARMPLIRQIVDEALRLYPPAGILSRTAQAPDVLCARDIRAGDTVMIPIYALHRNHMLWDNPNAFDPSRFEDRKSVERYAYLPFGDGPRICIGASFAIQEAVIILATLLARFRFDLVQGRDPEPVMILTLRPDTGVWLTAKAL</sequence>
<comment type="cofactor">
    <cofactor evidence="1 3">
        <name>heme</name>
        <dbReference type="ChEBI" id="CHEBI:30413"/>
    </cofactor>
</comment>
<evidence type="ECO:0000256" key="3">
    <source>
        <dbReference type="PIRSR" id="PIRSR602401-1"/>
    </source>
</evidence>
<dbReference type="PANTHER" id="PTHR24305:SF166">
    <property type="entry name" value="CYTOCHROME P450 12A4, MITOCHONDRIAL-RELATED"/>
    <property type="match status" value="1"/>
</dbReference>
<dbReference type="InterPro" id="IPR036396">
    <property type="entry name" value="Cyt_P450_sf"/>
</dbReference>
<dbReference type="InterPro" id="IPR050121">
    <property type="entry name" value="Cytochrome_P450_monoxygenase"/>
</dbReference>
<dbReference type="EMBL" id="FOSZ01000006">
    <property type="protein sequence ID" value="SFL20368.1"/>
    <property type="molecule type" value="Genomic_DNA"/>
</dbReference>
<evidence type="ECO:0000313" key="6">
    <source>
        <dbReference type="Proteomes" id="UP000198851"/>
    </source>
</evidence>